<feature type="region of interest" description="Disordered" evidence="1">
    <location>
        <begin position="1"/>
        <end position="55"/>
    </location>
</feature>
<dbReference type="PANTHER" id="PTHR33312:SF19">
    <property type="entry name" value="BRI1 KINASE INHIBITOR 1"/>
    <property type="match status" value="1"/>
</dbReference>
<feature type="compositionally biased region" description="Low complexity" evidence="1">
    <location>
        <begin position="28"/>
        <end position="55"/>
    </location>
</feature>
<dbReference type="InterPro" id="IPR039620">
    <property type="entry name" value="BKI1/MAKR1/3/4"/>
</dbReference>
<dbReference type="GO" id="GO:0019210">
    <property type="term" value="F:kinase inhibitor activity"/>
    <property type="evidence" value="ECO:0007669"/>
    <property type="project" value="InterPro"/>
</dbReference>
<evidence type="ECO:0000313" key="3">
    <source>
        <dbReference type="Proteomes" id="UP001177140"/>
    </source>
</evidence>
<sequence>MDTQLGKMKTEEQQSKEGQSPKLIEPNTTTTTTTTTTTSSSPSSSPTHEFSFTISVQPSSSPSSFAIDLSPADEIFFHGHLLPLHFLSHFPMSPRRSTTNSSDCSTSATQPIKDVLDKKPINNKQFSRTNSFRTKRRIKVKSFSLFRPMKWRKPCEADEGEEDDEANEETAMKKKVRFDAGIILKSYLRMVRPLLFFRGLGSKSCKLQMRPHSFSSSYPNTKAGKEDRYGRNSAPASFQTSTTTTTNSGPLQAKDRFPTSVKDGSMDELQSAIEAAIAHCKSSSTTQEGKFKFQC</sequence>
<dbReference type="Proteomes" id="UP001177140">
    <property type="component" value="Unassembled WGS sequence"/>
</dbReference>
<dbReference type="AlphaFoldDB" id="A0AA41S3U4"/>
<protein>
    <recommendedName>
        <fullName evidence="4">BRI1 kinase inhibitor 1</fullName>
    </recommendedName>
</protein>
<feature type="region of interest" description="Disordered" evidence="1">
    <location>
        <begin position="211"/>
        <end position="255"/>
    </location>
</feature>
<accession>A0AA41S3U4</accession>
<evidence type="ECO:0000313" key="2">
    <source>
        <dbReference type="EMBL" id="MCL7028405.1"/>
    </source>
</evidence>
<name>A0AA41S3U4_PAPNU</name>
<dbReference type="GO" id="GO:0005886">
    <property type="term" value="C:plasma membrane"/>
    <property type="evidence" value="ECO:0007669"/>
    <property type="project" value="InterPro"/>
</dbReference>
<proteinExistence type="predicted"/>
<dbReference type="PANTHER" id="PTHR33312">
    <property type="entry name" value="MEMBRANE-ASSOCIATED KINASE REGULATOR 4-RELATED"/>
    <property type="match status" value="1"/>
</dbReference>
<gene>
    <name evidence="2" type="ORF">MKW94_003522</name>
</gene>
<evidence type="ECO:0000256" key="1">
    <source>
        <dbReference type="SAM" id="MobiDB-lite"/>
    </source>
</evidence>
<reference evidence="2" key="1">
    <citation type="submission" date="2022-03" db="EMBL/GenBank/DDBJ databases">
        <title>A functionally conserved STORR gene fusion in Papaver species that diverged 16.8 million years ago.</title>
        <authorList>
            <person name="Catania T."/>
        </authorList>
    </citation>
    <scope>NUCLEOTIDE SEQUENCE</scope>
    <source>
        <strain evidence="2">S-191538</strain>
    </source>
</reference>
<dbReference type="EMBL" id="JAJJMA010079248">
    <property type="protein sequence ID" value="MCL7028405.1"/>
    <property type="molecule type" value="Genomic_DNA"/>
</dbReference>
<organism evidence="2 3">
    <name type="scientific">Papaver nudicaule</name>
    <name type="common">Iceland poppy</name>
    <dbReference type="NCBI Taxonomy" id="74823"/>
    <lineage>
        <taxon>Eukaryota</taxon>
        <taxon>Viridiplantae</taxon>
        <taxon>Streptophyta</taxon>
        <taxon>Embryophyta</taxon>
        <taxon>Tracheophyta</taxon>
        <taxon>Spermatophyta</taxon>
        <taxon>Magnoliopsida</taxon>
        <taxon>Ranunculales</taxon>
        <taxon>Papaveraceae</taxon>
        <taxon>Papaveroideae</taxon>
        <taxon>Papaver</taxon>
    </lineage>
</organism>
<evidence type="ECO:0008006" key="4">
    <source>
        <dbReference type="Google" id="ProtNLM"/>
    </source>
</evidence>
<keyword evidence="3" id="KW-1185">Reference proteome</keyword>
<comment type="caution">
    <text evidence="2">The sequence shown here is derived from an EMBL/GenBank/DDBJ whole genome shotgun (WGS) entry which is preliminary data.</text>
</comment>